<feature type="compositionally biased region" description="Basic and acidic residues" evidence="2">
    <location>
        <begin position="1011"/>
        <end position="1020"/>
    </location>
</feature>
<organism evidence="3 4">
    <name type="scientific">Allacma fusca</name>
    <dbReference type="NCBI Taxonomy" id="39272"/>
    <lineage>
        <taxon>Eukaryota</taxon>
        <taxon>Metazoa</taxon>
        <taxon>Ecdysozoa</taxon>
        <taxon>Arthropoda</taxon>
        <taxon>Hexapoda</taxon>
        <taxon>Collembola</taxon>
        <taxon>Symphypleona</taxon>
        <taxon>Sminthuridae</taxon>
        <taxon>Allacma</taxon>
    </lineage>
</organism>
<proteinExistence type="predicted"/>
<feature type="compositionally biased region" description="Basic residues" evidence="2">
    <location>
        <begin position="88"/>
        <end position="99"/>
    </location>
</feature>
<feature type="region of interest" description="Disordered" evidence="2">
    <location>
        <begin position="249"/>
        <end position="289"/>
    </location>
</feature>
<evidence type="ECO:0000313" key="4">
    <source>
        <dbReference type="Proteomes" id="UP000708208"/>
    </source>
</evidence>
<feature type="compositionally biased region" description="Basic residues" evidence="2">
    <location>
        <begin position="367"/>
        <end position="378"/>
    </location>
</feature>
<name>A0A8J2L645_9HEXA</name>
<feature type="compositionally biased region" description="Basic and acidic residues" evidence="2">
    <location>
        <begin position="1366"/>
        <end position="1384"/>
    </location>
</feature>
<feature type="non-terminal residue" evidence="3">
    <location>
        <position position="2957"/>
    </location>
</feature>
<evidence type="ECO:0000256" key="1">
    <source>
        <dbReference type="SAM" id="Coils"/>
    </source>
</evidence>
<feature type="region of interest" description="Disordered" evidence="2">
    <location>
        <begin position="734"/>
        <end position="761"/>
    </location>
</feature>
<evidence type="ECO:0000256" key="2">
    <source>
        <dbReference type="SAM" id="MobiDB-lite"/>
    </source>
</evidence>
<feature type="compositionally biased region" description="Basic and acidic residues" evidence="2">
    <location>
        <begin position="734"/>
        <end position="743"/>
    </location>
</feature>
<reference evidence="3" key="1">
    <citation type="submission" date="2021-06" db="EMBL/GenBank/DDBJ databases">
        <authorList>
            <person name="Hodson N. C."/>
            <person name="Mongue J. A."/>
            <person name="Jaron S. K."/>
        </authorList>
    </citation>
    <scope>NUCLEOTIDE SEQUENCE</scope>
</reference>
<feature type="region of interest" description="Disordered" evidence="2">
    <location>
        <begin position="624"/>
        <end position="678"/>
    </location>
</feature>
<feature type="region of interest" description="Disordered" evidence="2">
    <location>
        <begin position="358"/>
        <end position="379"/>
    </location>
</feature>
<protein>
    <submittedName>
        <fullName evidence="3">Uncharacterized protein</fullName>
    </submittedName>
</protein>
<feature type="region of interest" description="Disordered" evidence="2">
    <location>
        <begin position="1011"/>
        <end position="1051"/>
    </location>
</feature>
<comment type="caution">
    <text evidence="3">The sequence shown here is derived from an EMBL/GenBank/DDBJ whole genome shotgun (WGS) entry which is preliminary data.</text>
</comment>
<feature type="compositionally biased region" description="Basic and acidic residues" evidence="2">
    <location>
        <begin position="2384"/>
        <end position="2395"/>
    </location>
</feature>
<feature type="coiled-coil region" evidence="1">
    <location>
        <begin position="2681"/>
        <end position="2708"/>
    </location>
</feature>
<feature type="compositionally biased region" description="Acidic residues" evidence="2">
    <location>
        <begin position="1088"/>
        <end position="1099"/>
    </location>
</feature>
<feature type="compositionally biased region" description="Basic residues" evidence="2">
    <location>
        <begin position="1022"/>
        <end position="1033"/>
    </location>
</feature>
<feature type="region of interest" description="Disordered" evidence="2">
    <location>
        <begin position="2148"/>
        <end position="2171"/>
    </location>
</feature>
<feature type="compositionally biased region" description="Acidic residues" evidence="2">
    <location>
        <begin position="836"/>
        <end position="851"/>
    </location>
</feature>
<feature type="region of interest" description="Disordered" evidence="2">
    <location>
        <begin position="1070"/>
        <end position="1109"/>
    </location>
</feature>
<feature type="region of interest" description="Disordered" evidence="2">
    <location>
        <begin position="402"/>
        <end position="443"/>
    </location>
</feature>
<feature type="compositionally biased region" description="Basic residues" evidence="2">
    <location>
        <begin position="2914"/>
        <end position="2925"/>
    </location>
</feature>
<keyword evidence="1" id="KW-0175">Coiled coil</keyword>
<feature type="region of interest" description="Disordered" evidence="2">
    <location>
        <begin position="2060"/>
        <end position="2091"/>
    </location>
</feature>
<feature type="compositionally biased region" description="Basic and acidic residues" evidence="2">
    <location>
        <begin position="662"/>
        <end position="671"/>
    </location>
</feature>
<gene>
    <name evidence="3" type="ORF">AFUS01_LOCUS37003</name>
</gene>
<keyword evidence="4" id="KW-1185">Reference proteome</keyword>
<feature type="compositionally biased region" description="Basic and acidic residues" evidence="2">
    <location>
        <begin position="405"/>
        <end position="416"/>
    </location>
</feature>
<feature type="compositionally biased region" description="Basic residues" evidence="2">
    <location>
        <begin position="2067"/>
        <end position="2078"/>
    </location>
</feature>
<feature type="compositionally biased region" description="Basic and acidic residues" evidence="2">
    <location>
        <begin position="266"/>
        <end position="281"/>
    </location>
</feature>
<feature type="region of interest" description="Disordered" evidence="2">
    <location>
        <begin position="82"/>
        <end position="105"/>
    </location>
</feature>
<dbReference type="EMBL" id="CAJVCH010541869">
    <property type="protein sequence ID" value="CAG7826986.1"/>
    <property type="molecule type" value="Genomic_DNA"/>
</dbReference>
<sequence length="2957" mass="329971">SLISEEVVEEGPEVVFTEAVGPDGKAVLIEGKPRVVKKVSRKPKSPEAAVEEQDVPVFLEVLGPEGTPVIVRVKDVKPELLDDDKSKPRLSKKKVKKTRWGSQESPTTHFVEAAMPDGAPVIIEVNESDLTVEEKVVLTIKKKVKKPKVAVLPAEEEEAPENQFIEITGPSGAPIPISVEAAKVVIEVEKKKRSAAKKERKPKDQSEVVQDSVEVELTIDDLPEVLEIPGPDGTPVLISTKELVDVLEEDKREKVEKKQKRRVKGTPKEAPESESETKILEDTPEEFQPDDLIGLRRDDRELELLKRKKKIVVRRKRTKDEETGLVIEEQVVEVTADEILPEDQILEITEVTVELPDQVPAAPKSQPKTKKLVVKRKQQPTESGVTIEELLEVSPEDILPQDEVLDVKEKAPETLKKPKSKKTPRQKVLMRSPHSEDLGPEVYVPSEEEVVFEAEVPEDLSAMPGDVVSYTVEGSSPDGTPLVVQIEEVVEKVILEGDKKRIVKKIKKRLPDVSPEEDSKTHYITAVGPDGAPVIVEVKESDLSVEEKLKIKITKKIKKKAPIDKPDISEVPSDEVAEEIPETQYIEIPGPDGSPLVVQMLDVQDEITEEEKITTKIVKKKKKPTYETEIELEGPTPEFTTEVEQPDEKPESRKKLRRPRGSVKEAPKEFTEIIGPDGAPSLLEVTESFVVEEVGPDGKTILVELKKDEEELTEEEKKVVRKVKKIKKRPQMITEKDLARRPSADVVEQQPEIVYTEATGPDGKPILVEMILDDEQRPKGRRERRIVKKLKKPKIEEDVQLVEEDVSEDLTEEERRITLKKPKKKQKETSPKQPTEAEEVTIEELEDQEELPDQRPKGKKRGSLREFTQIRSEDGTPSFVEVEEVFVVESVGPDGQPMLSQVKPEDLSEAEKRRVKKIKKIASKPRTVSEAELTSIPSEEFSEEVPEIVYTEEVSPEGKPILVKGIPRIVKKRSRKPKKASRVPSEDTPEFLEIIGVDASPIRVEIIDVKQDLTEEDATKPRLSKKKVKKTRSGPKVSPTTHFVEGVGPDGNTVIVEVNASELTEEEQIILAKKRSKRPTSRLSTDTSDQDENIPEEQTDTSLVRPKPRKSLETAYAELIGPDGIPFLVQIEDALVAEAPGPEGTKILVEIPKSEEELHKDVIKLVKKVKKLRRGLEESPKINAADLFVLPSEEIVEETPEVIYTQDIGPSGQPILVEVFTTPGDKRFPRRKRRIIKKIPRRSPLEISTAPEESPETHYVTAITPEGSQIIVEVKESDLTAEEKETIMVVKKTKKKKPSGKSPEKREFLEILGPDGSPVTAQIVEVRDEITEEEKAITKVVKTMKDKPVGVAPATLKGPASDVTEEETKPFDKKKPSQKPEEQPTRVVEVTEITSPDGITSFVEVQEVIVAQAVGPKGQQQLVETKQQDQTEEQKITQKIKVIRKTPRRVSSSEEVFEETPEIVYMEQTGPEGKPVFVEGKPKIVKKLRRPAEVLEEVVDESTPYLQVIGPDGAPIVVEVVNIKTELTDVDKDIPRLSKKKVKKTRAGPKVSPTTHFVEAVGPDGNPVIVEINESELTEEEKCILLPKTKERKPKQITKQIPERDVIEVMGPEGHPIIIDFEVVLEVIETEKRKQADKKKVRKPKEAPEELPTGTVTIEELPDEIEIQSLDGTPVVVKAKDLIPKLEEMTEKRTKKPKKHIKSSEDQEEDELPETLYIAATGPDGTPVVVEVKPNDLTPDERQSVKRLKRKKSQVGEEAVEGELVEAIGPDGTPVLVQVKGAKSKLTEEDLQKPRLTKKKGKKTPWGTPKATPTTHFVEAVGLDGSSVIVEVNETELTEEEKVTLKIKKPKRREEETPVTEYIEVIGPDGIPSLVEITEILDDLSEEDERKRRVVKKQKKVPKGPEKVLKEYTELTAPDGTTSILEVEEVFVIADTGPDGKPILVEIKDLDEIPSEKQVNVTKVKKIKTKPTEAPEDSVVVLPSSVVEEIAEIIYTEEFGPDGHPVLVKGKKRIIKKVKPEVSIEELDFEKETPVYLKVTGPDGSPVTLEVLDVKSELSPEDLTRPRLSKKKVKKTRTGPKESPTTHFVEALGPDGSTVIVEVNENDLKEEEKVVLTIKKKIKKPIPEVTELSEDEDEVTIIEQKPVQPKRKKAPKETQVTEIVGPDGTPQIVEVEDTLVKEVKGPDGTVTLVEVQEEDLTEEEKRKVKRIKKIRKKPQEIGEAELPSISPDEVLEEVPEVVFTEEIGPDGTPVLVEGQPRVVKKIKRKPRRASEVLSEEEEGPVFLEVPGPDGSPIKVEVLEVKPELSVEDLSKPMLSNKKVKRTITGRKESITTHFVDALGPDGTPFIVEVNDSDLKEEEKRILTIKKKVKKPKVPLEQEADEKPERRPKEVPIEFTEVTGPDGQPTIVEVQETLVIEKIGPEGKPVLVEITELEEEDLEEKERRKVRKVKKIPLKPSVSSVALRSVLTDDIIDVTEIVYTETIGTDGTRTLVEGKPMLVRKTSTVPSDELVEEEMRPQFLKVIGPDGTPIELEVLDVKSELSPSDYGKPRLFKKEVKKTRFGVRKEAADKTGTKESPTTHFVTALGPDGTPVIVEVNANDLAEEEQGILTFKKVRKHQPEDDIPEVVMKPTKKPKPVPRDTPVEFIQVTGPDGVPTLVEVEIALVIEDVGQDGRPNLVEITELEEDQLEEEEKRKIKKVRKIRRQPSVSEVALQSILSEDIVEVSDVVYTEVIGPNGKTLLVEGQPKLVKKTTLTPKEVEDNVPVVLEVIGPDGTPVILEVLDVKRKLSEGDYGKPRLLKKQVKKTRFGVRKEAPDRSGTQESPTTHFVEAMGPDGLPVIVEVNADDLQEKEKRILTFKKKVKKPKAAPPVSVEEATPVFLEVKGPDGSPVTVQVLDVKPELTEQDLSKPRLSKKKVKKTRTGPKESPTTHFVEALGPDGSTVIVEVNENDLKE</sequence>
<feature type="region of interest" description="Disordered" evidence="2">
    <location>
        <begin position="2907"/>
        <end position="2943"/>
    </location>
</feature>
<dbReference type="Proteomes" id="UP000708208">
    <property type="component" value="Unassembled WGS sequence"/>
</dbReference>
<feature type="non-terminal residue" evidence="3">
    <location>
        <position position="1"/>
    </location>
</feature>
<feature type="compositionally biased region" description="Acidic residues" evidence="2">
    <location>
        <begin position="798"/>
        <end position="812"/>
    </location>
</feature>
<feature type="region of interest" description="Disordered" evidence="2">
    <location>
        <begin position="2374"/>
        <end position="2407"/>
    </location>
</feature>
<feature type="region of interest" description="Disordered" evidence="2">
    <location>
        <begin position="1350"/>
        <end position="1386"/>
    </location>
</feature>
<evidence type="ECO:0000313" key="3">
    <source>
        <dbReference type="EMBL" id="CAG7826986.1"/>
    </source>
</evidence>
<feature type="region of interest" description="Disordered" evidence="2">
    <location>
        <begin position="798"/>
        <end position="873"/>
    </location>
</feature>
<feature type="region of interest" description="Disordered" evidence="2">
    <location>
        <begin position="1689"/>
        <end position="1712"/>
    </location>
</feature>
<accession>A0A8J2L645</accession>
<feature type="coiled-coil region" evidence="1">
    <location>
        <begin position="702"/>
        <end position="729"/>
    </location>
</feature>